<organism evidence="2 3">
    <name type="scientific">Caenispirillum salinarum AK4</name>
    <dbReference type="NCBI Taxonomy" id="1238182"/>
    <lineage>
        <taxon>Bacteria</taxon>
        <taxon>Pseudomonadati</taxon>
        <taxon>Pseudomonadota</taxon>
        <taxon>Alphaproteobacteria</taxon>
        <taxon>Rhodospirillales</taxon>
        <taxon>Novispirillaceae</taxon>
        <taxon>Caenispirillum</taxon>
    </lineage>
</organism>
<dbReference type="Proteomes" id="UP000009881">
    <property type="component" value="Unassembled WGS sequence"/>
</dbReference>
<dbReference type="STRING" id="1238182.C882_2614"/>
<evidence type="ECO:0000313" key="2">
    <source>
        <dbReference type="EMBL" id="EKV32535.1"/>
    </source>
</evidence>
<reference evidence="2 3" key="1">
    <citation type="journal article" date="2013" name="Genome Announc.">
        <title>Draft Genome Sequence of an Alphaproteobacterium, Caenispirillum salinarum AK4(T), Isolated from a Solar Saltern.</title>
        <authorList>
            <person name="Khatri I."/>
            <person name="Singh A."/>
            <person name="Korpole S."/>
            <person name="Pinnaka A.K."/>
            <person name="Subramanian S."/>
        </authorList>
    </citation>
    <scope>NUCLEOTIDE SEQUENCE [LARGE SCALE GENOMIC DNA]</scope>
    <source>
        <strain evidence="2 3">AK4</strain>
    </source>
</reference>
<proteinExistence type="predicted"/>
<accession>K9H2Q5</accession>
<sequence>MASPEMDRETYCANLEARVTALRHRIEEVERAEEAERVNTPGHPPSDALKDLQARHDELSRSLARCQFIEEDDWVSARDEAESAFARVENALETATARYRGRGSGGG</sequence>
<keyword evidence="3" id="KW-1185">Reference proteome</keyword>
<name>K9H2Q5_9PROT</name>
<dbReference type="OrthoDB" id="9813316at2"/>
<protein>
    <submittedName>
        <fullName evidence="2">Uncharacterized protein</fullName>
    </submittedName>
</protein>
<dbReference type="EMBL" id="ANHY01000003">
    <property type="protein sequence ID" value="EKV32535.1"/>
    <property type="molecule type" value="Genomic_DNA"/>
</dbReference>
<feature type="region of interest" description="Disordered" evidence="1">
    <location>
        <begin position="30"/>
        <end position="51"/>
    </location>
</feature>
<evidence type="ECO:0000313" key="3">
    <source>
        <dbReference type="Proteomes" id="UP000009881"/>
    </source>
</evidence>
<dbReference type="AlphaFoldDB" id="K9H2Q5"/>
<gene>
    <name evidence="2" type="ORF">C882_2614</name>
</gene>
<evidence type="ECO:0000256" key="1">
    <source>
        <dbReference type="SAM" id="MobiDB-lite"/>
    </source>
</evidence>
<dbReference type="RefSeq" id="WP_009539023.1">
    <property type="nucleotide sequence ID" value="NZ_ANHY01000003.1"/>
</dbReference>
<comment type="caution">
    <text evidence="2">The sequence shown here is derived from an EMBL/GenBank/DDBJ whole genome shotgun (WGS) entry which is preliminary data.</text>
</comment>